<sequence length="287" mass="30087">MIPTTEAAYAETVPTTAPVAPAGSPRAARSRWSRMWHSLGRDTRLVAPGFFISLAAVIVLVVLLTLSVATAVIWIGVLLLPVTLLVATAFANLSRRRATRWGAPIAEVTNRPRARGLRGWLGIVAEGRHWTDLLFESVFALPVRIVTFSVAVSWFVGALGGLSYFYWGRFLPDDGSGLLNLIVAGWNRAPIVDLGFSAEATFQFAAGLILLVTFPFVLHAMARLEIAAVTAGLAPRPTEATMTSQQTTARATTVGATDAWGPAGSVPAAGATAPVVGSASAAAGAAR</sequence>
<evidence type="ECO:0000259" key="2">
    <source>
        <dbReference type="Pfam" id="PF13796"/>
    </source>
</evidence>
<keyword evidence="4" id="KW-1185">Reference proteome</keyword>
<feature type="transmembrane region" description="Helical" evidence="1">
    <location>
        <begin position="45"/>
        <end position="66"/>
    </location>
</feature>
<evidence type="ECO:0000313" key="4">
    <source>
        <dbReference type="Proteomes" id="UP001498935"/>
    </source>
</evidence>
<comment type="caution">
    <text evidence="3">The sequence shown here is derived from an EMBL/GenBank/DDBJ whole genome shotgun (WGS) entry which is preliminary data.</text>
</comment>
<evidence type="ECO:0000313" key="3">
    <source>
        <dbReference type="EMBL" id="GAA5341377.1"/>
    </source>
</evidence>
<name>A0ABP9U2C9_9MICO</name>
<evidence type="ECO:0000256" key="1">
    <source>
        <dbReference type="SAM" id="Phobius"/>
    </source>
</evidence>
<protein>
    <recommendedName>
        <fullName evidence="2">Putative sensor domain-containing protein</fullName>
    </recommendedName>
</protein>
<feature type="transmembrane region" description="Helical" evidence="1">
    <location>
        <begin position="200"/>
        <end position="218"/>
    </location>
</feature>
<dbReference type="Pfam" id="PF13796">
    <property type="entry name" value="Sensor"/>
    <property type="match status" value="1"/>
</dbReference>
<keyword evidence="1" id="KW-1133">Transmembrane helix</keyword>
<feature type="transmembrane region" description="Helical" evidence="1">
    <location>
        <begin position="72"/>
        <end position="93"/>
    </location>
</feature>
<reference evidence="3 4" key="1">
    <citation type="submission" date="2024-02" db="EMBL/GenBank/DDBJ databases">
        <title>Characterization of antibiotic resistant novel bacterial strains and their environmental applications.</title>
        <authorList>
            <person name="Manzoor S."/>
            <person name="Abbas S."/>
            <person name="Arshad M."/>
            <person name="Li W.J."/>
            <person name="Ahmed I."/>
        </authorList>
    </citation>
    <scope>NUCLEOTIDE SEQUENCE [LARGE SCALE GENOMIC DNA]</scope>
    <source>
        <strain evidence="3 4">KACC 15558</strain>
    </source>
</reference>
<feature type="transmembrane region" description="Helical" evidence="1">
    <location>
        <begin position="145"/>
        <end position="167"/>
    </location>
</feature>
<keyword evidence="1" id="KW-0812">Transmembrane</keyword>
<dbReference type="Proteomes" id="UP001498935">
    <property type="component" value="Unassembled WGS sequence"/>
</dbReference>
<keyword evidence="1" id="KW-0472">Membrane</keyword>
<dbReference type="RefSeq" id="WP_342038499.1">
    <property type="nucleotide sequence ID" value="NZ_BAABBK010000009.1"/>
</dbReference>
<gene>
    <name evidence="3" type="ORF">KACC15558_24170</name>
</gene>
<feature type="domain" description="Putative sensor" evidence="2">
    <location>
        <begin position="47"/>
        <end position="229"/>
    </location>
</feature>
<proteinExistence type="predicted"/>
<organism evidence="3 4">
    <name type="scientific">Brevibacterium ammoniilyticum</name>
    <dbReference type="NCBI Taxonomy" id="1046555"/>
    <lineage>
        <taxon>Bacteria</taxon>
        <taxon>Bacillati</taxon>
        <taxon>Actinomycetota</taxon>
        <taxon>Actinomycetes</taxon>
        <taxon>Micrococcales</taxon>
        <taxon>Brevibacteriaceae</taxon>
        <taxon>Brevibacterium</taxon>
    </lineage>
</organism>
<dbReference type="EMBL" id="BAABNP010000009">
    <property type="protein sequence ID" value="GAA5341377.1"/>
    <property type="molecule type" value="Genomic_DNA"/>
</dbReference>
<dbReference type="InterPro" id="IPR025828">
    <property type="entry name" value="Put_sensor_dom"/>
</dbReference>
<accession>A0ABP9U2C9</accession>